<reference evidence="2 3" key="2">
    <citation type="submission" date="2020-07" db="EMBL/GenBank/DDBJ databases">
        <title>Genome assembly of wild tea tree DASZ reveals pedigree and selection history of tea varieties.</title>
        <authorList>
            <person name="Zhang W."/>
        </authorList>
    </citation>
    <scope>NUCLEOTIDE SEQUENCE [LARGE SCALE GENOMIC DNA]</scope>
    <source>
        <strain evidence="3">cv. G240</strain>
        <tissue evidence="2">Leaf</tissue>
    </source>
</reference>
<dbReference type="Proteomes" id="UP000593564">
    <property type="component" value="Unassembled WGS sequence"/>
</dbReference>
<reference evidence="3" key="1">
    <citation type="journal article" date="2020" name="Nat. Commun.">
        <title>Genome assembly of wild tea tree DASZ reveals pedigree and selection history of tea varieties.</title>
        <authorList>
            <person name="Zhang W."/>
            <person name="Zhang Y."/>
            <person name="Qiu H."/>
            <person name="Guo Y."/>
            <person name="Wan H."/>
            <person name="Zhang X."/>
            <person name="Scossa F."/>
            <person name="Alseekh S."/>
            <person name="Zhang Q."/>
            <person name="Wang P."/>
            <person name="Xu L."/>
            <person name="Schmidt M.H."/>
            <person name="Jia X."/>
            <person name="Li D."/>
            <person name="Zhu A."/>
            <person name="Guo F."/>
            <person name="Chen W."/>
            <person name="Ni D."/>
            <person name="Usadel B."/>
            <person name="Fernie A.R."/>
            <person name="Wen W."/>
        </authorList>
    </citation>
    <scope>NUCLEOTIDE SEQUENCE [LARGE SCALE GENOMIC DNA]</scope>
    <source>
        <strain evidence="3">cv. G240</strain>
    </source>
</reference>
<dbReference type="Gene3D" id="3.80.10.10">
    <property type="entry name" value="Ribonuclease Inhibitor"/>
    <property type="match status" value="1"/>
</dbReference>
<evidence type="ECO:0000313" key="3">
    <source>
        <dbReference type="Proteomes" id="UP000593564"/>
    </source>
</evidence>
<feature type="compositionally biased region" description="Basic and acidic residues" evidence="1">
    <location>
        <begin position="8"/>
        <end position="24"/>
    </location>
</feature>
<proteinExistence type="predicted"/>
<feature type="region of interest" description="Disordered" evidence="1">
    <location>
        <begin position="1"/>
        <end position="24"/>
    </location>
</feature>
<organism evidence="2 3">
    <name type="scientific">Camellia sinensis</name>
    <name type="common">Tea plant</name>
    <name type="synonym">Thea sinensis</name>
    <dbReference type="NCBI Taxonomy" id="4442"/>
    <lineage>
        <taxon>Eukaryota</taxon>
        <taxon>Viridiplantae</taxon>
        <taxon>Streptophyta</taxon>
        <taxon>Embryophyta</taxon>
        <taxon>Tracheophyta</taxon>
        <taxon>Spermatophyta</taxon>
        <taxon>Magnoliopsida</taxon>
        <taxon>eudicotyledons</taxon>
        <taxon>Gunneridae</taxon>
        <taxon>Pentapetalae</taxon>
        <taxon>asterids</taxon>
        <taxon>Ericales</taxon>
        <taxon>Theaceae</taxon>
        <taxon>Camellia</taxon>
    </lineage>
</organism>
<dbReference type="InterPro" id="IPR032675">
    <property type="entry name" value="LRR_dom_sf"/>
</dbReference>
<dbReference type="AlphaFoldDB" id="A0A7J7FX04"/>
<dbReference type="SUPFAM" id="SSF52047">
    <property type="entry name" value="RNI-like"/>
    <property type="match status" value="1"/>
</dbReference>
<evidence type="ECO:0000313" key="2">
    <source>
        <dbReference type="EMBL" id="KAF5931516.1"/>
    </source>
</evidence>
<sequence length="123" mass="13805">MGAGSHWDQVEPDGKENFGAISRDESHSITHQGFERLSNLRKLEILDLGSNDFDDNNIFHSLGALTSIKTLIISDNALGGYFPAHGIIEKLGNIGYKHQWLSWPSPNARINSFRTQSYCLLYK</sequence>
<evidence type="ECO:0000256" key="1">
    <source>
        <dbReference type="SAM" id="MobiDB-lite"/>
    </source>
</evidence>
<protein>
    <recommendedName>
        <fullName evidence="4">Leucine-rich repeat-containing N-terminal plant-type domain-containing protein</fullName>
    </recommendedName>
</protein>
<keyword evidence="3" id="KW-1185">Reference proteome</keyword>
<dbReference type="EMBL" id="JACBKZ010000014">
    <property type="protein sequence ID" value="KAF5931516.1"/>
    <property type="molecule type" value="Genomic_DNA"/>
</dbReference>
<evidence type="ECO:0008006" key="4">
    <source>
        <dbReference type="Google" id="ProtNLM"/>
    </source>
</evidence>
<gene>
    <name evidence="2" type="ORF">HYC85_027687</name>
</gene>
<name>A0A7J7FX04_CAMSI</name>
<accession>A0A7J7FX04</accession>
<comment type="caution">
    <text evidence="2">The sequence shown here is derived from an EMBL/GenBank/DDBJ whole genome shotgun (WGS) entry which is preliminary data.</text>
</comment>